<dbReference type="EMBL" id="AHAT01008151">
    <property type="status" value="NOT_ANNOTATED_CDS"/>
    <property type="molecule type" value="Genomic_DNA"/>
</dbReference>
<dbReference type="GeneID" id="102684430"/>
<dbReference type="GO" id="GO:0004459">
    <property type="term" value="F:L-lactate dehydrogenase (NAD+) activity"/>
    <property type="evidence" value="ECO:0000318"/>
    <property type="project" value="GO_Central"/>
</dbReference>
<dbReference type="InterPro" id="IPR008883">
    <property type="entry name" value="UEV_N"/>
</dbReference>
<dbReference type="eggNOG" id="KOG1495">
    <property type="taxonomic scope" value="Eukaryota"/>
</dbReference>
<reference evidence="4" key="1">
    <citation type="submission" date="2011-12" db="EMBL/GenBank/DDBJ databases">
        <title>The Draft Genome of Lepisosteus oculatus.</title>
        <authorList>
            <consortium name="The Broad Institute Genome Assembly &amp; Analysis Group"/>
            <consortium name="Computational R&amp;D Group"/>
            <consortium name="and Sequencing Platform"/>
            <person name="Di Palma F."/>
            <person name="Alfoldi J."/>
            <person name="Johnson J."/>
            <person name="Berlin A."/>
            <person name="Gnerre S."/>
            <person name="Jaffe D."/>
            <person name="MacCallum I."/>
            <person name="Young S."/>
            <person name="Walker B.J."/>
            <person name="Lander E.S."/>
            <person name="Lindblad-Toh K."/>
        </authorList>
    </citation>
    <scope>NUCLEOTIDE SEQUENCE [LARGE SCALE GENOMIC DNA]</scope>
</reference>
<keyword evidence="4" id="KW-1185">Reference proteome</keyword>
<name>W5M1C4_LEPOC</name>
<feature type="domain" description="UEV" evidence="2">
    <location>
        <begin position="2"/>
        <end position="145"/>
    </location>
</feature>
<dbReference type="GO" id="GO:0006089">
    <property type="term" value="P:lactate metabolic process"/>
    <property type="evidence" value="ECO:0000318"/>
    <property type="project" value="GO_Central"/>
</dbReference>
<dbReference type="InterPro" id="IPR016135">
    <property type="entry name" value="UBQ-conjugating_enzyme/RWD"/>
</dbReference>
<dbReference type="KEGG" id="loc:102684430"/>
<dbReference type="PROSITE" id="PS51322">
    <property type="entry name" value="UEV"/>
    <property type="match status" value="1"/>
</dbReference>
<evidence type="ECO:0000313" key="4">
    <source>
        <dbReference type="Proteomes" id="UP000018468"/>
    </source>
</evidence>
<dbReference type="Gene3D" id="3.40.50.720">
    <property type="entry name" value="NAD(P)-binding Rossmann-like Domain"/>
    <property type="match status" value="1"/>
</dbReference>
<dbReference type="GO" id="GO:0015031">
    <property type="term" value="P:protein transport"/>
    <property type="evidence" value="ECO:0007669"/>
    <property type="project" value="InterPro"/>
</dbReference>
<evidence type="ECO:0000256" key="1">
    <source>
        <dbReference type="SAM" id="MobiDB-lite"/>
    </source>
</evidence>
<dbReference type="PANTHER" id="PTHR43128:SF33">
    <property type="entry name" value="UBIQUITIN-CONJUGATING ENZYME E2 VARIANT 3"/>
    <property type="match status" value="1"/>
</dbReference>
<dbReference type="Proteomes" id="UP000018468">
    <property type="component" value="Linkage group LG27"/>
</dbReference>
<organism evidence="3 4">
    <name type="scientific">Lepisosteus oculatus</name>
    <name type="common">Spotted gar</name>
    <dbReference type="NCBI Taxonomy" id="7918"/>
    <lineage>
        <taxon>Eukaryota</taxon>
        <taxon>Metazoa</taxon>
        <taxon>Chordata</taxon>
        <taxon>Craniata</taxon>
        <taxon>Vertebrata</taxon>
        <taxon>Euteleostomi</taxon>
        <taxon>Actinopterygii</taxon>
        <taxon>Neopterygii</taxon>
        <taxon>Holostei</taxon>
        <taxon>Semionotiformes</taxon>
        <taxon>Lepisosteidae</taxon>
        <taxon>Lepisosteus</taxon>
    </lineage>
</organism>
<dbReference type="InParanoid" id="W5M1C4"/>
<dbReference type="PANTHER" id="PTHR43128">
    <property type="entry name" value="L-2-HYDROXYCARBOXYLATE DEHYDROGENASE (NAD(P)(+))"/>
    <property type="match status" value="1"/>
</dbReference>
<evidence type="ECO:0000313" key="3">
    <source>
        <dbReference type="Ensembl" id="ENSLOCP00000002181.1"/>
    </source>
</evidence>
<accession>W5M1C4</accession>
<dbReference type="SUPFAM" id="SSF51735">
    <property type="entry name" value="NAD(P)-binding Rossmann-fold domains"/>
    <property type="match status" value="1"/>
</dbReference>
<dbReference type="FunCoup" id="W5M1C4">
    <property type="interactions" value="24"/>
</dbReference>
<dbReference type="GO" id="GO:0005739">
    <property type="term" value="C:mitochondrion"/>
    <property type="evidence" value="ECO:0000318"/>
    <property type="project" value="GO_Central"/>
</dbReference>
<dbReference type="InterPro" id="IPR001557">
    <property type="entry name" value="L-lactate/malate_DH"/>
</dbReference>
<protein>
    <submittedName>
        <fullName evidence="3">UEV and lactate/malate dehyrogenase domains</fullName>
    </submittedName>
</protein>
<dbReference type="HOGENOM" id="CLU_039842_0_1_1"/>
<dbReference type="GO" id="GO:0042867">
    <property type="term" value="P:pyruvate catabolic process"/>
    <property type="evidence" value="ECO:0000318"/>
    <property type="project" value="GO_Central"/>
</dbReference>
<dbReference type="STRING" id="7918.ENSLOCP00000002181"/>
<dbReference type="PRINTS" id="PR00086">
    <property type="entry name" value="LLDHDRGNASE"/>
</dbReference>
<dbReference type="Pfam" id="PF00056">
    <property type="entry name" value="Ldh_1_N"/>
    <property type="match status" value="1"/>
</dbReference>
<dbReference type="SUPFAM" id="SSF54495">
    <property type="entry name" value="UBC-like"/>
    <property type="match status" value="1"/>
</dbReference>
<dbReference type="OrthoDB" id="5405561at2759"/>
<dbReference type="InterPro" id="IPR001236">
    <property type="entry name" value="Lactate/malate_DH_N"/>
</dbReference>
<dbReference type="Gene3D" id="3.10.110.10">
    <property type="entry name" value="Ubiquitin Conjugating Enzyme"/>
    <property type="match status" value="1"/>
</dbReference>
<dbReference type="OMA" id="CIMGANG"/>
<dbReference type="InterPro" id="IPR015955">
    <property type="entry name" value="Lactate_DH/Glyco_Ohase_4_C"/>
</dbReference>
<dbReference type="InterPro" id="IPR022383">
    <property type="entry name" value="Lactate/malate_DH_C"/>
</dbReference>
<dbReference type="CTD" id="55293"/>
<dbReference type="CDD" id="cd11685">
    <property type="entry name" value="UEV_TSG101-like"/>
    <property type="match status" value="1"/>
</dbReference>
<feature type="region of interest" description="Disordered" evidence="1">
    <location>
        <begin position="362"/>
        <end position="384"/>
    </location>
</feature>
<dbReference type="eggNOG" id="KOG2391">
    <property type="taxonomic scope" value="Eukaryota"/>
</dbReference>
<dbReference type="RefSeq" id="XP_015193802.1">
    <property type="nucleotide sequence ID" value="XM_015338316.2"/>
</dbReference>
<dbReference type="Pfam" id="PF05743">
    <property type="entry name" value="UEV"/>
    <property type="match status" value="1"/>
</dbReference>
<dbReference type="SUPFAM" id="SSF56327">
    <property type="entry name" value="LDH C-terminal domain-like"/>
    <property type="match status" value="1"/>
</dbReference>
<dbReference type="Ensembl" id="ENSLOCT00000002187.1">
    <property type="protein sequence ID" value="ENSLOCP00000002181.1"/>
    <property type="gene ID" value="ENSLOCG00000001881.1"/>
</dbReference>
<dbReference type="AlphaFoldDB" id="W5M1C4"/>
<sequence length="483" mass="52279">MDLSQESIRKTLGKYKFRDVAIEELQKVHRVNPGFKPLVDTYTFSDSSQKDLLKLVGNIPVSYQGRSYNLPILLWLLDSFPFTPPICLLRPTPSMMIRVGKHVDARGRIYLPYLHNWDHPASSVNGLLSEMIAKFEEEPPLCTKPSADEKDPAELLAYVEKISGGMSTMNIGPPASVGRVYPERPVNKVTVVGGGDLGVACLMSILAKGSVDKIVLIDFSEHSSKGGTMDLEIFSLPKVEVARDLSASADSKVVVVTSNAWSDDESFVSVVQTNVDLYQGIIPCLARCSPSAVLLIASQPVDIMTHVAWKQSGLPPSRVIGTGCNLDSERLNYIVSTVLLSRAAGSQPWVVGELSDSKVPAWSSSAPATDSQPEITPGPTSTKPLTDRAFEILKGRGQRSLSVGLSVADIVHSILADQRKTHSVSTLAQGWGGVCGEVFLSLPCELGTGGVARISKLTLGQEEDLKLRNSATSLRNFIQQLRI</sequence>
<dbReference type="Pfam" id="PF02866">
    <property type="entry name" value="Ldh_1_C"/>
    <property type="match status" value="1"/>
</dbReference>
<dbReference type="GeneTree" id="ENSGT00940000153903"/>
<proteinExistence type="predicted"/>
<reference evidence="3" key="3">
    <citation type="submission" date="2025-09" db="UniProtKB">
        <authorList>
            <consortium name="Ensembl"/>
        </authorList>
    </citation>
    <scope>IDENTIFICATION</scope>
</reference>
<dbReference type="InterPro" id="IPR036291">
    <property type="entry name" value="NAD(P)-bd_dom_sf"/>
</dbReference>
<dbReference type="Gene3D" id="3.90.110.10">
    <property type="entry name" value="Lactate dehydrogenase/glycoside hydrolase, family 4, C-terminal"/>
    <property type="match status" value="1"/>
</dbReference>
<reference evidence="3" key="2">
    <citation type="submission" date="2025-08" db="UniProtKB">
        <authorList>
            <consortium name="Ensembl"/>
        </authorList>
    </citation>
    <scope>IDENTIFICATION</scope>
</reference>
<dbReference type="Bgee" id="ENSLOCG00000001881">
    <property type="expression patterns" value="Expressed in ovary and 13 other cell types or tissues"/>
</dbReference>
<evidence type="ECO:0000259" key="2">
    <source>
        <dbReference type="PROSITE" id="PS51322"/>
    </source>
</evidence>